<name>A0A1X2I9E1_9FUNG</name>
<dbReference type="Pfam" id="PF17745">
    <property type="entry name" value="Ydr279_N"/>
    <property type="match status" value="1"/>
</dbReference>
<protein>
    <recommendedName>
        <fullName evidence="2">Ribonuclease H2 subunit B</fullName>
    </recommendedName>
    <alternativeName>
        <fullName evidence="5">Ribonuclease HI subunit B</fullName>
    </alternativeName>
</protein>
<comment type="caution">
    <text evidence="9">The sequence shown here is derived from an EMBL/GenBank/DDBJ whole genome shotgun (WGS) entry which is preliminary data.</text>
</comment>
<sequence>MTSKKQMIAFTRKQDQDVTSLQPISLPCPRTGKVITFLYDQDTTTIFELSKVAEGRKACWLIDNSVYKDGALHFITPIDPLFIVLPILAEIGRKVSLIVRKKDSELSLTRISLSHAQEEGKALYRTMDDIFTLEQDIPSHDIQRMIDTTAFSEQLAHLCDTQEIAPGMSVYRYNEEKSLGWLKQKVDALVQQFDMIPQFKNSLSDLAEDKKKDHRLRESIYVLAKYLTNDWIKALFKCYDGLTEEAVDETEESMANDINNPSVDDYFQLVSNKSTSPATEKATKKPKPTTPRSLANVNTKDIKPLTSFFKSK</sequence>
<dbReference type="GO" id="GO:0006401">
    <property type="term" value="P:RNA catabolic process"/>
    <property type="evidence" value="ECO:0007669"/>
    <property type="project" value="TreeGrafter"/>
</dbReference>
<evidence type="ECO:0000256" key="3">
    <source>
        <dbReference type="ARBA" id="ARBA00023242"/>
    </source>
</evidence>
<comment type="subcellular location">
    <subcellularLocation>
        <location evidence="1">Nucleus</location>
    </subcellularLocation>
</comment>
<evidence type="ECO:0000256" key="2">
    <source>
        <dbReference type="ARBA" id="ARBA00019062"/>
    </source>
</evidence>
<evidence type="ECO:0000256" key="5">
    <source>
        <dbReference type="ARBA" id="ARBA00033464"/>
    </source>
</evidence>
<feature type="domain" description="Ribonuclease H2 subunit B wHTH" evidence="7">
    <location>
        <begin position="82"/>
        <end position="246"/>
    </location>
</feature>
<comment type="function">
    <text evidence="4">Non catalytic subunit of RNase H2, an endonuclease that specifically degrades the RNA of RNA:DNA hybrids. Participates in DNA replication, possibly by mediating the removal of lagging-strand Okazaki fragment RNA primers during DNA replication. Mediates the excision of single ribonucleotides from DNA:RNA duplexes.</text>
</comment>
<dbReference type="PANTHER" id="PTHR13383">
    <property type="entry name" value="RIBONUCLEASE H2 SUBUNIT B"/>
    <property type="match status" value="1"/>
</dbReference>
<feature type="domain" description="Rnh202 triple barrel" evidence="8">
    <location>
        <begin position="19"/>
        <end position="79"/>
    </location>
</feature>
<reference evidence="9 10" key="1">
    <citation type="submission" date="2016-07" db="EMBL/GenBank/DDBJ databases">
        <title>Pervasive Adenine N6-methylation of Active Genes in Fungi.</title>
        <authorList>
            <consortium name="DOE Joint Genome Institute"/>
            <person name="Mondo S.J."/>
            <person name="Dannebaum R.O."/>
            <person name="Kuo R.C."/>
            <person name="Labutti K."/>
            <person name="Haridas S."/>
            <person name="Kuo A."/>
            <person name="Salamov A."/>
            <person name="Ahrendt S.R."/>
            <person name="Lipzen A."/>
            <person name="Sullivan W."/>
            <person name="Andreopoulos W.B."/>
            <person name="Clum A."/>
            <person name="Lindquist E."/>
            <person name="Daum C."/>
            <person name="Ramamoorthy G.K."/>
            <person name="Gryganskyi A."/>
            <person name="Culley D."/>
            <person name="Magnuson J.K."/>
            <person name="James T.Y."/>
            <person name="O'Malley M.A."/>
            <person name="Stajich J.E."/>
            <person name="Spatafora J.W."/>
            <person name="Visel A."/>
            <person name="Grigoriev I.V."/>
        </authorList>
    </citation>
    <scope>NUCLEOTIDE SEQUENCE [LARGE SCALE GENOMIC DNA]</scope>
    <source>
        <strain evidence="9 10">NRRL 1336</strain>
    </source>
</reference>
<keyword evidence="10" id="KW-1185">Reference proteome</keyword>
<dbReference type="PANTHER" id="PTHR13383:SF11">
    <property type="entry name" value="RIBONUCLEASE H2 SUBUNIT B"/>
    <property type="match status" value="1"/>
</dbReference>
<dbReference type="AlphaFoldDB" id="A0A1X2I9E1"/>
<feature type="region of interest" description="Disordered" evidence="6">
    <location>
        <begin position="274"/>
        <end position="297"/>
    </location>
</feature>
<keyword evidence="3" id="KW-0539">Nucleus</keyword>
<evidence type="ECO:0000259" key="7">
    <source>
        <dbReference type="Pfam" id="PF09468"/>
    </source>
</evidence>
<dbReference type="Pfam" id="PF09468">
    <property type="entry name" value="RNase_H2-Ydr279"/>
    <property type="match status" value="1"/>
</dbReference>
<dbReference type="EMBL" id="MCGE01000019">
    <property type="protein sequence ID" value="ORZ12200.1"/>
    <property type="molecule type" value="Genomic_DNA"/>
</dbReference>
<evidence type="ECO:0000313" key="10">
    <source>
        <dbReference type="Proteomes" id="UP000193560"/>
    </source>
</evidence>
<dbReference type="InterPro" id="IPR040456">
    <property type="entry name" value="RNase_H2_suB"/>
</dbReference>
<gene>
    <name evidence="9" type="ORF">BCR42DRAFT_493592</name>
</gene>
<evidence type="ECO:0000256" key="6">
    <source>
        <dbReference type="SAM" id="MobiDB-lite"/>
    </source>
</evidence>
<dbReference type="Gene3D" id="1.10.20.120">
    <property type="match status" value="1"/>
</dbReference>
<dbReference type="STRING" id="90262.A0A1X2I9E1"/>
<dbReference type="GO" id="GO:0032299">
    <property type="term" value="C:ribonuclease H2 complex"/>
    <property type="evidence" value="ECO:0007669"/>
    <property type="project" value="InterPro"/>
</dbReference>
<proteinExistence type="predicted"/>
<evidence type="ECO:0000259" key="8">
    <source>
        <dbReference type="Pfam" id="PF17745"/>
    </source>
</evidence>
<evidence type="ECO:0000313" key="9">
    <source>
        <dbReference type="EMBL" id="ORZ12200.1"/>
    </source>
</evidence>
<organism evidence="9 10">
    <name type="scientific">Absidia repens</name>
    <dbReference type="NCBI Taxonomy" id="90262"/>
    <lineage>
        <taxon>Eukaryota</taxon>
        <taxon>Fungi</taxon>
        <taxon>Fungi incertae sedis</taxon>
        <taxon>Mucoromycota</taxon>
        <taxon>Mucoromycotina</taxon>
        <taxon>Mucoromycetes</taxon>
        <taxon>Mucorales</taxon>
        <taxon>Cunninghamellaceae</taxon>
        <taxon>Absidia</taxon>
    </lineage>
</organism>
<dbReference type="GO" id="GO:0005654">
    <property type="term" value="C:nucleoplasm"/>
    <property type="evidence" value="ECO:0007669"/>
    <property type="project" value="TreeGrafter"/>
</dbReference>
<evidence type="ECO:0000256" key="4">
    <source>
        <dbReference type="ARBA" id="ARBA00024778"/>
    </source>
</evidence>
<dbReference type="Proteomes" id="UP000193560">
    <property type="component" value="Unassembled WGS sequence"/>
</dbReference>
<dbReference type="Gene3D" id="2.20.25.530">
    <property type="match status" value="1"/>
</dbReference>
<accession>A0A1X2I9E1</accession>
<evidence type="ECO:0000256" key="1">
    <source>
        <dbReference type="ARBA" id="ARBA00004123"/>
    </source>
</evidence>
<dbReference type="InterPro" id="IPR019024">
    <property type="entry name" value="RNase_H2_suB_wHTH"/>
</dbReference>
<dbReference type="OrthoDB" id="29098at2759"/>
<dbReference type="InterPro" id="IPR041195">
    <property type="entry name" value="Rnh202_N"/>
</dbReference>